<dbReference type="PANTHER" id="PTHR24171">
    <property type="entry name" value="ANKYRIN REPEAT DOMAIN-CONTAINING PROTEIN 39-RELATED"/>
    <property type="match status" value="1"/>
</dbReference>
<dbReference type="Pfam" id="PF12796">
    <property type="entry name" value="Ank_2"/>
    <property type="match status" value="1"/>
</dbReference>
<dbReference type="InterPro" id="IPR036770">
    <property type="entry name" value="Ankyrin_rpt-contain_sf"/>
</dbReference>
<dbReference type="SMART" id="SM00248">
    <property type="entry name" value="ANK"/>
    <property type="match status" value="1"/>
</dbReference>
<organism evidence="4 5">
    <name type="scientific">Ottowia flava</name>
    <dbReference type="NCBI Taxonomy" id="2675430"/>
    <lineage>
        <taxon>Bacteria</taxon>
        <taxon>Pseudomonadati</taxon>
        <taxon>Pseudomonadota</taxon>
        <taxon>Betaproteobacteria</taxon>
        <taxon>Burkholderiales</taxon>
        <taxon>Comamonadaceae</taxon>
        <taxon>Ottowia</taxon>
    </lineage>
</organism>
<keyword evidence="1" id="KW-0677">Repeat</keyword>
<gene>
    <name evidence="4" type="ORF">ACFSF0_12210</name>
</gene>
<dbReference type="Proteomes" id="UP001597304">
    <property type="component" value="Unassembled WGS sequence"/>
</dbReference>
<accession>A0ABW4KTL8</accession>
<keyword evidence="5" id="KW-1185">Reference proteome</keyword>
<proteinExistence type="predicted"/>
<evidence type="ECO:0000256" key="2">
    <source>
        <dbReference type="ARBA" id="ARBA00023043"/>
    </source>
</evidence>
<dbReference type="RefSeq" id="WP_377615075.1">
    <property type="nucleotide sequence ID" value="NZ_JBHUEJ010000024.1"/>
</dbReference>
<reference evidence="5" key="1">
    <citation type="journal article" date="2019" name="Int. J. Syst. Evol. Microbiol.">
        <title>The Global Catalogue of Microorganisms (GCM) 10K type strain sequencing project: providing services to taxonomists for standard genome sequencing and annotation.</title>
        <authorList>
            <consortium name="The Broad Institute Genomics Platform"/>
            <consortium name="The Broad Institute Genome Sequencing Center for Infectious Disease"/>
            <person name="Wu L."/>
            <person name="Ma J."/>
        </authorList>
    </citation>
    <scope>NUCLEOTIDE SEQUENCE [LARGE SCALE GENOMIC DNA]</scope>
    <source>
        <strain evidence="5">LMG 29247</strain>
    </source>
</reference>
<dbReference type="InterPro" id="IPR002110">
    <property type="entry name" value="Ankyrin_rpt"/>
</dbReference>
<feature type="repeat" description="ANK" evidence="3">
    <location>
        <begin position="38"/>
        <end position="70"/>
    </location>
</feature>
<dbReference type="PROSITE" id="PS50088">
    <property type="entry name" value="ANK_REPEAT"/>
    <property type="match status" value="1"/>
</dbReference>
<dbReference type="Gene3D" id="1.25.40.20">
    <property type="entry name" value="Ankyrin repeat-containing domain"/>
    <property type="match status" value="1"/>
</dbReference>
<comment type="caution">
    <text evidence="4">The sequence shown here is derived from an EMBL/GenBank/DDBJ whole genome shotgun (WGS) entry which is preliminary data.</text>
</comment>
<name>A0ABW4KTL8_9BURK</name>
<feature type="non-terminal residue" evidence="4">
    <location>
        <position position="1"/>
    </location>
</feature>
<dbReference type="PROSITE" id="PS50297">
    <property type="entry name" value="ANK_REP_REGION"/>
    <property type="match status" value="1"/>
</dbReference>
<evidence type="ECO:0000313" key="5">
    <source>
        <dbReference type="Proteomes" id="UP001597304"/>
    </source>
</evidence>
<dbReference type="EMBL" id="JBHUEJ010000024">
    <property type="protein sequence ID" value="MFD1711375.1"/>
    <property type="molecule type" value="Genomic_DNA"/>
</dbReference>
<sequence length="108" mass="10919">PAAAAPAQRLLRAVQSGDLAAMRAALADGAPVDSADSQGRTALMWAARRGDTAAVRALLDAGANPKQTDLHGHTAVDQALGEGHEALARLIERHSGGGRGPAGESPVR</sequence>
<protein>
    <submittedName>
        <fullName evidence="4">Ankyrin repeat domain-containing protein</fullName>
    </submittedName>
</protein>
<keyword evidence="2 3" id="KW-0040">ANK repeat</keyword>
<evidence type="ECO:0000313" key="4">
    <source>
        <dbReference type="EMBL" id="MFD1711375.1"/>
    </source>
</evidence>
<evidence type="ECO:0000256" key="1">
    <source>
        <dbReference type="ARBA" id="ARBA00022737"/>
    </source>
</evidence>
<dbReference type="SUPFAM" id="SSF48403">
    <property type="entry name" value="Ankyrin repeat"/>
    <property type="match status" value="1"/>
</dbReference>
<evidence type="ECO:0000256" key="3">
    <source>
        <dbReference type="PROSITE-ProRule" id="PRU00023"/>
    </source>
</evidence>